<comment type="caution">
    <text evidence="3">The sequence shown here is derived from an EMBL/GenBank/DDBJ whole genome shotgun (WGS) entry which is preliminary data.</text>
</comment>
<dbReference type="PANTHER" id="PTHR30273:SF2">
    <property type="entry name" value="PROTEIN FECR"/>
    <property type="match status" value="1"/>
</dbReference>
<dbReference type="Pfam" id="PF04773">
    <property type="entry name" value="FecR"/>
    <property type="match status" value="1"/>
</dbReference>
<keyword evidence="4" id="KW-1185">Reference proteome</keyword>
<evidence type="ECO:0000259" key="2">
    <source>
        <dbReference type="Pfam" id="PF16220"/>
    </source>
</evidence>
<evidence type="ECO:0000313" key="4">
    <source>
        <dbReference type="Proteomes" id="UP000335415"/>
    </source>
</evidence>
<feature type="domain" description="FecR protein" evidence="1">
    <location>
        <begin position="108"/>
        <end position="198"/>
    </location>
</feature>
<proteinExistence type="predicted"/>
<dbReference type="EMBL" id="VYKJ01000003">
    <property type="protein sequence ID" value="KAA9001288.1"/>
    <property type="molecule type" value="Genomic_DNA"/>
</dbReference>
<dbReference type="InterPro" id="IPR012373">
    <property type="entry name" value="Ferrdict_sens_TM"/>
</dbReference>
<protein>
    <submittedName>
        <fullName evidence="3">DUF4880 domain-containing protein</fullName>
    </submittedName>
</protein>
<dbReference type="InterPro" id="IPR006860">
    <property type="entry name" value="FecR"/>
</dbReference>
<gene>
    <name evidence="3" type="ORF">FJU30_08660</name>
</gene>
<dbReference type="GO" id="GO:0016989">
    <property type="term" value="F:sigma factor antagonist activity"/>
    <property type="evidence" value="ECO:0007669"/>
    <property type="project" value="TreeGrafter"/>
</dbReference>
<organism evidence="3 4">
    <name type="scientific">Affinibrenneria salicis</name>
    <dbReference type="NCBI Taxonomy" id="2590031"/>
    <lineage>
        <taxon>Bacteria</taxon>
        <taxon>Pseudomonadati</taxon>
        <taxon>Pseudomonadota</taxon>
        <taxon>Gammaproteobacteria</taxon>
        <taxon>Enterobacterales</taxon>
        <taxon>Pectobacteriaceae</taxon>
        <taxon>Affinibrenneria</taxon>
    </lineage>
</organism>
<evidence type="ECO:0000313" key="3">
    <source>
        <dbReference type="EMBL" id="KAA9001288.1"/>
    </source>
</evidence>
<sequence length="310" mass="35055">MTAALRPVLAKEVLHAAAEWYAVLYDENCSDDDRRRWRRWLNQHEDHQRAWRQVEQIHARLHAVDGRLASSVLNRRGRERRRMLKLLALVAVSGGVGVSLPWESYAADYRTATGETRELRIADGLTVWMNTDSALNLNTQVQRRVFHLIKGELMLESRGAPPVELITGHGRIDASTPCRLALRYGAAESVLAVFDGLVSLRSADQTRTIGAGQQVAFDQTGCRAPGAVEPFRQSWRAGVLVADNMRLDQLLAEFARYHTGYFRVESQVAGLRISGVFPLYETERFLAALARTLPVRVNRRFAWWVDIGPR</sequence>
<dbReference type="Gene3D" id="2.60.120.1440">
    <property type="match status" value="1"/>
</dbReference>
<dbReference type="PANTHER" id="PTHR30273">
    <property type="entry name" value="PERIPLASMIC SIGNAL SENSOR AND SIGMA FACTOR ACTIVATOR FECR-RELATED"/>
    <property type="match status" value="1"/>
</dbReference>
<name>A0A5J5G349_9GAMM</name>
<accession>A0A5J5G349</accession>
<dbReference type="Pfam" id="PF16220">
    <property type="entry name" value="DUF4880"/>
    <property type="match status" value="1"/>
</dbReference>
<dbReference type="RefSeq" id="WP_150434557.1">
    <property type="nucleotide sequence ID" value="NZ_VYKJ01000003.1"/>
</dbReference>
<feature type="domain" description="FecR N-terminal" evidence="2">
    <location>
        <begin position="16"/>
        <end position="56"/>
    </location>
</feature>
<dbReference type="InterPro" id="IPR032623">
    <property type="entry name" value="FecR_N"/>
</dbReference>
<dbReference type="AlphaFoldDB" id="A0A5J5G349"/>
<dbReference type="PIRSF" id="PIRSF018266">
    <property type="entry name" value="FecR"/>
    <property type="match status" value="1"/>
</dbReference>
<reference evidence="3 4" key="1">
    <citation type="submission" date="2019-09" db="EMBL/GenBank/DDBJ databases">
        <authorList>
            <person name="Li Y."/>
        </authorList>
    </citation>
    <scope>NUCLEOTIDE SEQUENCE [LARGE SCALE GENOMIC DNA]</scope>
    <source>
        <strain evidence="3 4">L3-3HA</strain>
    </source>
</reference>
<dbReference type="Proteomes" id="UP000335415">
    <property type="component" value="Unassembled WGS sequence"/>
</dbReference>
<evidence type="ECO:0000259" key="1">
    <source>
        <dbReference type="Pfam" id="PF04773"/>
    </source>
</evidence>
<dbReference type="OrthoDB" id="8641865at2"/>